<dbReference type="EMBL" id="JBAFUR010000001">
    <property type="protein sequence ID" value="MFG1251187.1"/>
    <property type="molecule type" value="Genomic_DNA"/>
</dbReference>
<gene>
    <name evidence="2" type="ORF">V5F30_03165</name>
</gene>
<keyword evidence="3" id="KW-1185">Reference proteome</keyword>
<proteinExistence type="predicted"/>
<sequence>MTFRTLKLAIAAGSLAAASLAAALPAAAQAPAVPKPEAVEVVTLPGVGSATVLTYKVRFVSADPATRRVVLETPAGKRWAVIAPPLVGDLTAFRNGQSLLIRKLPGVVTAIAKPAKNEPAEVLNEVVVNDGLPGLPEGFGLREVTIVAPVVGTDPAAGTVSFPGPDGYLRTLKAANGKVLSDLQTLQQGVNAKFTYVEGLAINAVQ</sequence>
<evidence type="ECO:0000256" key="1">
    <source>
        <dbReference type="SAM" id="SignalP"/>
    </source>
</evidence>
<reference evidence="2 3" key="1">
    <citation type="submission" date="2024-02" db="EMBL/GenBank/DDBJ databases">
        <title>Expansion and revision of Xanthobacter and proposal of Roseixanthobacter gen. nov.</title>
        <authorList>
            <person name="Soltysiak M.P.M."/>
            <person name="Jalihal A."/>
            <person name="Ory A."/>
            <person name="Chrisophersen C."/>
            <person name="Lee A.D."/>
            <person name="Boulton J."/>
            <person name="Springer M."/>
        </authorList>
    </citation>
    <scope>NUCLEOTIDE SEQUENCE [LARGE SCALE GENOMIC DNA]</scope>
    <source>
        <strain evidence="2 3">CB5</strain>
    </source>
</reference>
<dbReference type="Proteomes" id="UP001604043">
    <property type="component" value="Unassembled WGS sequence"/>
</dbReference>
<comment type="caution">
    <text evidence="2">The sequence shown here is derived from an EMBL/GenBank/DDBJ whole genome shotgun (WGS) entry which is preliminary data.</text>
</comment>
<feature type="signal peptide" evidence="1">
    <location>
        <begin position="1"/>
        <end position="23"/>
    </location>
</feature>
<feature type="chain" id="PRO_5045891447" evidence="1">
    <location>
        <begin position="24"/>
        <end position="206"/>
    </location>
</feature>
<evidence type="ECO:0000313" key="3">
    <source>
        <dbReference type="Proteomes" id="UP001604043"/>
    </source>
</evidence>
<protein>
    <submittedName>
        <fullName evidence="2">Uncharacterized protein</fullName>
    </submittedName>
</protein>
<accession>A0ABW6ZBM6</accession>
<dbReference type="RefSeq" id="WP_029557777.1">
    <property type="nucleotide sequence ID" value="NZ_JBAFUR010000001.1"/>
</dbReference>
<organism evidence="2 3">
    <name type="scientific">Xanthobacter aminoxidans</name>
    <dbReference type="NCBI Taxonomy" id="186280"/>
    <lineage>
        <taxon>Bacteria</taxon>
        <taxon>Pseudomonadati</taxon>
        <taxon>Pseudomonadota</taxon>
        <taxon>Alphaproteobacteria</taxon>
        <taxon>Hyphomicrobiales</taxon>
        <taxon>Xanthobacteraceae</taxon>
        <taxon>Xanthobacter</taxon>
    </lineage>
</organism>
<keyword evidence="1" id="KW-0732">Signal</keyword>
<evidence type="ECO:0000313" key="2">
    <source>
        <dbReference type="EMBL" id="MFG1251187.1"/>
    </source>
</evidence>
<name>A0ABW6ZBM6_9HYPH</name>